<evidence type="ECO:0000313" key="8">
    <source>
        <dbReference type="EMBL" id="GGJ43232.1"/>
    </source>
</evidence>
<feature type="transmembrane region" description="Helical" evidence="6">
    <location>
        <begin position="362"/>
        <end position="381"/>
    </location>
</feature>
<accession>A0ABQ2D2M1</accession>
<evidence type="ECO:0000256" key="5">
    <source>
        <dbReference type="ARBA" id="ARBA00023136"/>
    </source>
</evidence>
<evidence type="ECO:0000256" key="4">
    <source>
        <dbReference type="ARBA" id="ARBA00022989"/>
    </source>
</evidence>
<proteinExistence type="predicted"/>
<feature type="transmembrane region" description="Helical" evidence="6">
    <location>
        <begin position="139"/>
        <end position="157"/>
    </location>
</feature>
<dbReference type="InterPro" id="IPR050189">
    <property type="entry name" value="MFS_Efflux_Transporters"/>
</dbReference>
<dbReference type="InterPro" id="IPR020846">
    <property type="entry name" value="MFS_dom"/>
</dbReference>
<feature type="transmembrane region" description="Helical" evidence="6">
    <location>
        <begin position="241"/>
        <end position="262"/>
    </location>
</feature>
<keyword evidence="9" id="KW-1185">Reference proteome</keyword>
<evidence type="ECO:0000256" key="1">
    <source>
        <dbReference type="ARBA" id="ARBA00004651"/>
    </source>
</evidence>
<evidence type="ECO:0000256" key="2">
    <source>
        <dbReference type="ARBA" id="ARBA00022475"/>
    </source>
</evidence>
<feature type="transmembrane region" description="Helical" evidence="6">
    <location>
        <begin position="207"/>
        <end position="229"/>
    </location>
</feature>
<dbReference type="EMBL" id="BMOD01000013">
    <property type="protein sequence ID" value="GGJ43232.1"/>
    <property type="molecule type" value="Genomic_DNA"/>
</dbReference>
<dbReference type="InterPro" id="IPR011701">
    <property type="entry name" value="MFS"/>
</dbReference>
<evidence type="ECO:0000256" key="6">
    <source>
        <dbReference type="SAM" id="Phobius"/>
    </source>
</evidence>
<feature type="domain" description="Major facilitator superfamily (MFS) profile" evidence="7">
    <location>
        <begin position="11"/>
        <end position="386"/>
    </location>
</feature>
<dbReference type="CDD" id="cd17324">
    <property type="entry name" value="MFS_NepI_like"/>
    <property type="match status" value="1"/>
</dbReference>
<feature type="transmembrane region" description="Helical" evidence="6">
    <location>
        <begin position="274"/>
        <end position="291"/>
    </location>
</feature>
<dbReference type="Pfam" id="PF07690">
    <property type="entry name" value="MFS_1"/>
    <property type="match status" value="1"/>
</dbReference>
<feature type="transmembrane region" description="Helical" evidence="6">
    <location>
        <begin position="333"/>
        <end position="356"/>
    </location>
</feature>
<feature type="transmembrane region" description="Helical" evidence="6">
    <location>
        <begin position="48"/>
        <end position="70"/>
    </location>
</feature>
<evidence type="ECO:0000259" key="7">
    <source>
        <dbReference type="PROSITE" id="PS50850"/>
    </source>
</evidence>
<evidence type="ECO:0000313" key="9">
    <source>
        <dbReference type="Proteomes" id="UP000632222"/>
    </source>
</evidence>
<reference evidence="9" key="1">
    <citation type="journal article" date="2019" name="Int. J. Syst. Evol. Microbiol.">
        <title>The Global Catalogue of Microorganisms (GCM) 10K type strain sequencing project: providing services to taxonomists for standard genome sequencing and annotation.</title>
        <authorList>
            <consortium name="The Broad Institute Genomics Platform"/>
            <consortium name="The Broad Institute Genome Sequencing Center for Infectious Disease"/>
            <person name="Wu L."/>
            <person name="Ma J."/>
        </authorList>
    </citation>
    <scope>NUCLEOTIDE SEQUENCE [LARGE SCALE GENOMIC DNA]</scope>
    <source>
        <strain evidence="9">JCM 14370</strain>
    </source>
</reference>
<feature type="transmembrane region" description="Helical" evidence="6">
    <location>
        <begin position="297"/>
        <end position="313"/>
    </location>
</feature>
<keyword evidence="3 6" id="KW-0812">Transmembrane</keyword>
<protein>
    <submittedName>
        <fullName evidence="8">MFS transporter</fullName>
    </submittedName>
</protein>
<dbReference type="SUPFAM" id="SSF103473">
    <property type="entry name" value="MFS general substrate transporter"/>
    <property type="match status" value="1"/>
</dbReference>
<name>A0ABQ2D2M1_9DEIO</name>
<dbReference type="PROSITE" id="PS50850">
    <property type="entry name" value="MFS"/>
    <property type="match status" value="1"/>
</dbReference>
<dbReference type="InterPro" id="IPR036259">
    <property type="entry name" value="MFS_trans_sf"/>
</dbReference>
<comment type="subcellular location">
    <subcellularLocation>
        <location evidence="1">Cell membrane</location>
        <topology evidence="1">Multi-pass membrane protein</topology>
    </subcellularLocation>
</comment>
<feature type="transmembrane region" description="Helical" evidence="6">
    <location>
        <begin position="163"/>
        <end position="182"/>
    </location>
</feature>
<comment type="caution">
    <text evidence="8">The sequence shown here is derived from an EMBL/GenBank/DDBJ whole genome shotgun (WGS) entry which is preliminary data.</text>
</comment>
<keyword evidence="4 6" id="KW-1133">Transmembrane helix</keyword>
<evidence type="ECO:0000256" key="3">
    <source>
        <dbReference type="ARBA" id="ARBA00022692"/>
    </source>
</evidence>
<gene>
    <name evidence="8" type="ORF">GCM10008938_31830</name>
</gene>
<dbReference type="PANTHER" id="PTHR43124">
    <property type="entry name" value="PURINE EFFLUX PUMP PBUE"/>
    <property type="match status" value="1"/>
</dbReference>
<organism evidence="8 9">
    <name type="scientific">Deinococcus roseus</name>
    <dbReference type="NCBI Taxonomy" id="392414"/>
    <lineage>
        <taxon>Bacteria</taxon>
        <taxon>Thermotogati</taxon>
        <taxon>Deinococcota</taxon>
        <taxon>Deinococci</taxon>
        <taxon>Deinococcales</taxon>
        <taxon>Deinococcaceae</taxon>
        <taxon>Deinococcus</taxon>
    </lineage>
</organism>
<feature type="transmembrane region" description="Helical" evidence="6">
    <location>
        <begin position="107"/>
        <end position="127"/>
    </location>
</feature>
<keyword evidence="2" id="KW-1003">Cell membrane</keyword>
<keyword evidence="5 6" id="KW-0472">Membrane</keyword>
<feature type="transmembrane region" description="Helical" evidence="6">
    <location>
        <begin position="77"/>
        <end position="95"/>
    </location>
</feature>
<dbReference type="PANTHER" id="PTHR43124:SF3">
    <property type="entry name" value="CHLORAMPHENICOL EFFLUX PUMP RV0191"/>
    <property type="match status" value="1"/>
</dbReference>
<dbReference type="Gene3D" id="1.20.1250.20">
    <property type="entry name" value="MFS general substrate transporter like domains"/>
    <property type="match status" value="1"/>
</dbReference>
<dbReference type="Proteomes" id="UP000632222">
    <property type="component" value="Unassembled WGS sequence"/>
</dbReference>
<feature type="transmembrane region" description="Helical" evidence="6">
    <location>
        <begin position="12"/>
        <end position="36"/>
    </location>
</feature>
<sequence>MKSDGSSTGTALSALSVAYFMLGTSTLSVVALSASISQELQVTGAQTGLLVTVFSLSFAAAALLSPLLVGHWPRKRLLLTGMALLMVGLLLGAVVPSFDLLLLTRLIAGIGGALVGPVISATASTLVPAEQQQQALSRVFAGFTLSTVLGIPMTSVVGPLLGWRGTLVLLSVLLLLTALFLWKQLPHVAGGQQVTLRTYQQVSRTPGLFPALFTTLLQIGSVFVLYGVIASYLTSRFGSNPAWISATFLSFGFAGVLGNSLVGTLNARLGNARMLLFSLVGGALTLLSLLFDPGVPLAGLISFMGLSFFGQMFQTPQQERMIRLNPQARNLMLGFNSATVYLGMSMGSLLGSQLLVTLGSPLLALPAFAMMLAGALLTGWATRKARIPVPSV</sequence>